<sequence>MNHGSLLVVDDDRPLLESMAEYLRSLGHRTETATAAREAMSRMKEYPFDVVICDVNLPDQDGFHLLEWARQNTPDTQVILLTGFGTIESAVEAIRMGAFDYLTKPLIDDELNFSIQRALGQRQIVAENKQLKAQLDQRFGIGNIIGHDYRMLKMFDLIESVADTRTTVLILGESGTGKTMTARAIHQLSNRRDKPFVEVACGALPDSLLESELFGHVAGAFTGATGNKEGKFLQANGGTIFLDEIGTASPSLQVKLLRVLQDREFEPVGGNKTFKVDVRMILATNLDLEEQVRKGLFRQDLYYRINVVTLTQPPLRERIGDIPLLADHYLREFVAQTGKKVTGFSQQAMQLLQRYRWPGNVRELVNVVERAVVLTKNPVIQPSDLPEALRAEEHTWTSGELRPSGNHLKAALASPEKQLILEALEAHGWNRQNTAAALGINRTTLYKKMKRYGISFEQHVMS</sequence>
<feature type="modified residue" description="4-aspartylphosphate" evidence="7">
    <location>
        <position position="54"/>
    </location>
</feature>
<reference evidence="10" key="1">
    <citation type="journal article" date="2020" name="mSystems">
        <title>Genome- and Community-Level Interaction Insights into Carbon Utilization and Element Cycling Functions of Hydrothermarchaeota in Hydrothermal Sediment.</title>
        <authorList>
            <person name="Zhou Z."/>
            <person name="Liu Y."/>
            <person name="Xu W."/>
            <person name="Pan J."/>
            <person name="Luo Z.H."/>
            <person name="Li M."/>
        </authorList>
    </citation>
    <scope>NUCLEOTIDE SEQUENCE [LARGE SCALE GENOMIC DNA]</scope>
    <source>
        <strain evidence="10">SpSt-508</strain>
    </source>
</reference>
<evidence type="ECO:0000256" key="2">
    <source>
        <dbReference type="ARBA" id="ARBA00022840"/>
    </source>
</evidence>
<dbReference type="SMART" id="SM00448">
    <property type="entry name" value="REC"/>
    <property type="match status" value="1"/>
</dbReference>
<comment type="caution">
    <text evidence="10">The sequence shown here is derived from an EMBL/GenBank/DDBJ whole genome shotgun (WGS) entry which is preliminary data.</text>
</comment>
<keyword evidence="3" id="KW-0805">Transcription regulation</keyword>
<keyword evidence="1" id="KW-0547">Nucleotide-binding</keyword>
<dbReference type="InterPro" id="IPR002078">
    <property type="entry name" value="Sigma_54_int"/>
</dbReference>
<dbReference type="InterPro" id="IPR002197">
    <property type="entry name" value="HTH_Fis"/>
</dbReference>
<keyword evidence="2" id="KW-0067">ATP-binding</keyword>
<organism evidence="10">
    <name type="scientific">Schlesneria paludicola</name>
    <dbReference type="NCBI Taxonomy" id="360056"/>
    <lineage>
        <taxon>Bacteria</taxon>
        <taxon>Pseudomonadati</taxon>
        <taxon>Planctomycetota</taxon>
        <taxon>Planctomycetia</taxon>
        <taxon>Planctomycetales</taxon>
        <taxon>Planctomycetaceae</taxon>
        <taxon>Schlesneria</taxon>
    </lineage>
</organism>
<dbReference type="Gene3D" id="3.40.50.2300">
    <property type="match status" value="1"/>
</dbReference>
<dbReference type="SUPFAM" id="SSF52172">
    <property type="entry name" value="CheY-like"/>
    <property type="match status" value="1"/>
</dbReference>
<evidence type="ECO:0000256" key="4">
    <source>
        <dbReference type="ARBA" id="ARBA00023125"/>
    </source>
</evidence>
<evidence type="ECO:0000313" key="10">
    <source>
        <dbReference type="EMBL" id="HGT39221.1"/>
    </source>
</evidence>
<dbReference type="Pfam" id="PF02954">
    <property type="entry name" value="HTH_8"/>
    <property type="match status" value="1"/>
</dbReference>
<evidence type="ECO:0000259" key="9">
    <source>
        <dbReference type="PROSITE" id="PS50110"/>
    </source>
</evidence>
<gene>
    <name evidence="10" type="ORF">ENS64_08160</name>
</gene>
<dbReference type="GO" id="GO:0000160">
    <property type="term" value="P:phosphorelay signal transduction system"/>
    <property type="evidence" value="ECO:0007669"/>
    <property type="project" value="InterPro"/>
</dbReference>
<dbReference type="InterPro" id="IPR011006">
    <property type="entry name" value="CheY-like_superfamily"/>
</dbReference>
<name>A0A7C4QHU9_9PLAN</name>
<dbReference type="SMART" id="SM00382">
    <property type="entry name" value="AAA"/>
    <property type="match status" value="1"/>
</dbReference>
<dbReference type="InterPro" id="IPR001789">
    <property type="entry name" value="Sig_transdc_resp-reg_receiver"/>
</dbReference>
<feature type="domain" description="Sigma-54 factor interaction" evidence="8">
    <location>
        <begin position="144"/>
        <end position="373"/>
    </location>
</feature>
<dbReference type="Pfam" id="PF00072">
    <property type="entry name" value="Response_reg"/>
    <property type="match status" value="1"/>
</dbReference>
<keyword evidence="7" id="KW-0597">Phosphoprotein</keyword>
<dbReference type="InterPro" id="IPR027417">
    <property type="entry name" value="P-loop_NTPase"/>
</dbReference>
<dbReference type="PANTHER" id="PTHR32071:SF122">
    <property type="entry name" value="SIGMA FACTOR"/>
    <property type="match status" value="1"/>
</dbReference>
<dbReference type="PROSITE" id="PS50110">
    <property type="entry name" value="RESPONSE_REGULATORY"/>
    <property type="match status" value="1"/>
</dbReference>
<dbReference type="PROSITE" id="PS00676">
    <property type="entry name" value="SIGMA54_INTERACT_2"/>
    <property type="match status" value="1"/>
</dbReference>
<proteinExistence type="predicted"/>
<dbReference type="InterPro" id="IPR009057">
    <property type="entry name" value="Homeodomain-like_sf"/>
</dbReference>
<dbReference type="InterPro" id="IPR058031">
    <property type="entry name" value="AAA_lid_NorR"/>
</dbReference>
<evidence type="ECO:0000256" key="1">
    <source>
        <dbReference type="ARBA" id="ARBA00022741"/>
    </source>
</evidence>
<keyword evidence="6" id="KW-0804">Transcription</keyword>
<evidence type="ECO:0000256" key="5">
    <source>
        <dbReference type="ARBA" id="ARBA00023159"/>
    </source>
</evidence>
<protein>
    <submittedName>
        <fullName evidence="10">Sigma-54-dependent Fis family transcriptional regulator</fullName>
    </submittedName>
</protein>
<dbReference type="FunFam" id="3.40.50.300:FF:000006">
    <property type="entry name" value="DNA-binding transcriptional regulator NtrC"/>
    <property type="match status" value="1"/>
</dbReference>
<evidence type="ECO:0000256" key="3">
    <source>
        <dbReference type="ARBA" id="ARBA00023015"/>
    </source>
</evidence>
<dbReference type="SUPFAM" id="SSF46689">
    <property type="entry name" value="Homeodomain-like"/>
    <property type="match status" value="1"/>
</dbReference>
<evidence type="ECO:0000256" key="7">
    <source>
        <dbReference type="PROSITE-ProRule" id="PRU00169"/>
    </source>
</evidence>
<dbReference type="AlphaFoldDB" id="A0A7C4QHU9"/>
<keyword evidence="5" id="KW-0010">Activator</keyword>
<dbReference type="SUPFAM" id="SSF52540">
    <property type="entry name" value="P-loop containing nucleoside triphosphate hydrolases"/>
    <property type="match status" value="1"/>
</dbReference>
<dbReference type="Gene3D" id="1.10.8.60">
    <property type="match status" value="1"/>
</dbReference>
<dbReference type="Gene3D" id="3.40.50.300">
    <property type="entry name" value="P-loop containing nucleotide triphosphate hydrolases"/>
    <property type="match status" value="1"/>
</dbReference>
<dbReference type="PANTHER" id="PTHR32071">
    <property type="entry name" value="TRANSCRIPTIONAL REGULATORY PROTEIN"/>
    <property type="match status" value="1"/>
</dbReference>
<dbReference type="PROSITE" id="PS00688">
    <property type="entry name" value="SIGMA54_INTERACT_3"/>
    <property type="match status" value="1"/>
</dbReference>
<evidence type="ECO:0000256" key="6">
    <source>
        <dbReference type="ARBA" id="ARBA00023163"/>
    </source>
</evidence>
<accession>A0A7C4QHU9</accession>
<evidence type="ECO:0000259" key="8">
    <source>
        <dbReference type="PROSITE" id="PS50045"/>
    </source>
</evidence>
<keyword evidence="4" id="KW-0238">DNA-binding</keyword>
<dbReference type="GO" id="GO:0043565">
    <property type="term" value="F:sequence-specific DNA binding"/>
    <property type="evidence" value="ECO:0007669"/>
    <property type="project" value="InterPro"/>
</dbReference>
<dbReference type="InterPro" id="IPR003593">
    <property type="entry name" value="AAA+_ATPase"/>
</dbReference>
<dbReference type="CDD" id="cd00009">
    <property type="entry name" value="AAA"/>
    <property type="match status" value="1"/>
</dbReference>
<dbReference type="InterPro" id="IPR025943">
    <property type="entry name" value="Sigma_54_int_dom_ATP-bd_2"/>
</dbReference>
<dbReference type="PROSITE" id="PS50045">
    <property type="entry name" value="SIGMA54_INTERACT_4"/>
    <property type="match status" value="1"/>
</dbReference>
<feature type="domain" description="Response regulatory" evidence="9">
    <location>
        <begin position="5"/>
        <end position="119"/>
    </location>
</feature>
<dbReference type="EMBL" id="DSVQ01000012">
    <property type="protein sequence ID" value="HGT39221.1"/>
    <property type="molecule type" value="Genomic_DNA"/>
</dbReference>
<dbReference type="Gene3D" id="1.10.10.60">
    <property type="entry name" value="Homeodomain-like"/>
    <property type="match status" value="1"/>
</dbReference>
<dbReference type="GO" id="GO:0005524">
    <property type="term" value="F:ATP binding"/>
    <property type="evidence" value="ECO:0007669"/>
    <property type="project" value="UniProtKB-KW"/>
</dbReference>
<dbReference type="PRINTS" id="PR01590">
    <property type="entry name" value="HTHFIS"/>
</dbReference>
<dbReference type="Pfam" id="PF25601">
    <property type="entry name" value="AAA_lid_14"/>
    <property type="match status" value="1"/>
</dbReference>
<dbReference type="GO" id="GO:0006355">
    <property type="term" value="P:regulation of DNA-templated transcription"/>
    <property type="evidence" value="ECO:0007669"/>
    <property type="project" value="InterPro"/>
</dbReference>
<dbReference type="Pfam" id="PF00158">
    <property type="entry name" value="Sigma54_activat"/>
    <property type="match status" value="1"/>
</dbReference>
<dbReference type="FunFam" id="1.10.8.60:FF:000014">
    <property type="entry name" value="DNA-binding transcriptional regulator NtrC"/>
    <property type="match status" value="1"/>
</dbReference>
<dbReference type="InterPro" id="IPR025944">
    <property type="entry name" value="Sigma_54_int_dom_CS"/>
</dbReference>